<sequence length="183" mass="21375">MSDDGSDFSRASSEFPTIDMVFVDKKQFKKERQGLKQIVEEERTSWVKERQDLEHEAKTAAKEANGATLHAKSLHQLWTKTVRDKVRLMRENRRLREHNSHLFHTAEVLLQDQATSKGTSSIVDKARIFQTLYQYARHRMEDLELQLARAKEGKKAADEANDRQRREDKARIDELEKLLAART</sequence>
<accession>A0A1J9S0I4</accession>
<dbReference type="GeneID" id="31013467"/>
<dbReference type="Proteomes" id="UP000183809">
    <property type="component" value="Unassembled WGS sequence"/>
</dbReference>
<evidence type="ECO:0000313" key="2">
    <source>
        <dbReference type="EMBL" id="OJD34087.1"/>
    </source>
</evidence>
<dbReference type="RefSeq" id="XP_020130347.1">
    <property type="nucleotide sequence ID" value="XM_020273207.1"/>
</dbReference>
<gene>
    <name evidence="2" type="ORF">BKCO1_25000103</name>
</gene>
<name>A0A1J9S0I4_9PEZI</name>
<feature type="coiled-coil region" evidence="1">
    <location>
        <begin position="133"/>
        <end position="167"/>
    </location>
</feature>
<comment type="caution">
    <text evidence="2">The sequence shown here is derived from an EMBL/GenBank/DDBJ whole genome shotgun (WGS) entry which is preliminary data.</text>
</comment>
<reference evidence="2 3" key="1">
    <citation type="submission" date="2016-10" db="EMBL/GenBank/DDBJ databases">
        <title>Proteomics and genomics reveal pathogen-plant mechanisms compatible with a hemibiotrophic lifestyle of Diplodia corticola.</title>
        <authorList>
            <person name="Fernandes I."/>
            <person name="De Jonge R."/>
            <person name="Van De Peer Y."/>
            <person name="Devreese B."/>
            <person name="Alves A."/>
            <person name="Esteves A.C."/>
        </authorList>
    </citation>
    <scope>NUCLEOTIDE SEQUENCE [LARGE SCALE GENOMIC DNA]</scope>
    <source>
        <strain evidence="2 3">CBS 112549</strain>
    </source>
</reference>
<dbReference type="EMBL" id="MNUE01000025">
    <property type="protein sequence ID" value="OJD34087.1"/>
    <property type="molecule type" value="Genomic_DNA"/>
</dbReference>
<dbReference type="AlphaFoldDB" id="A0A1J9S0I4"/>
<proteinExistence type="predicted"/>
<evidence type="ECO:0000256" key="1">
    <source>
        <dbReference type="SAM" id="Coils"/>
    </source>
</evidence>
<keyword evidence="3" id="KW-1185">Reference proteome</keyword>
<evidence type="ECO:0000313" key="3">
    <source>
        <dbReference type="Proteomes" id="UP000183809"/>
    </source>
</evidence>
<organism evidence="2 3">
    <name type="scientific">Diplodia corticola</name>
    <dbReference type="NCBI Taxonomy" id="236234"/>
    <lineage>
        <taxon>Eukaryota</taxon>
        <taxon>Fungi</taxon>
        <taxon>Dikarya</taxon>
        <taxon>Ascomycota</taxon>
        <taxon>Pezizomycotina</taxon>
        <taxon>Dothideomycetes</taxon>
        <taxon>Dothideomycetes incertae sedis</taxon>
        <taxon>Botryosphaeriales</taxon>
        <taxon>Botryosphaeriaceae</taxon>
        <taxon>Diplodia</taxon>
    </lineage>
</organism>
<keyword evidence="1" id="KW-0175">Coiled coil</keyword>
<protein>
    <submittedName>
        <fullName evidence="2">Uncharacterized protein</fullName>
    </submittedName>
</protein>